<evidence type="ECO:0000313" key="1">
    <source>
        <dbReference type="EMBL" id="QEL63771.1"/>
    </source>
</evidence>
<name>A0A5C1E4C9_9RHOO</name>
<dbReference type="EMBL" id="CP022579">
    <property type="protein sequence ID" value="QEL63771.1"/>
    <property type="molecule type" value="Genomic_DNA"/>
</dbReference>
<evidence type="ECO:0008006" key="3">
    <source>
        <dbReference type="Google" id="ProtNLM"/>
    </source>
</evidence>
<proteinExistence type="predicted"/>
<organism evidence="1 2">
    <name type="scientific">Oryzomicrobium terrae</name>
    <dbReference type="NCBI Taxonomy" id="1735038"/>
    <lineage>
        <taxon>Bacteria</taxon>
        <taxon>Pseudomonadati</taxon>
        <taxon>Pseudomonadota</taxon>
        <taxon>Betaproteobacteria</taxon>
        <taxon>Rhodocyclales</taxon>
        <taxon>Rhodocyclaceae</taxon>
        <taxon>Oryzomicrobium</taxon>
    </lineage>
</organism>
<dbReference type="InterPro" id="IPR029016">
    <property type="entry name" value="GAF-like_dom_sf"/>
</dbReference>
<dbReference type="PANTHER" id="PTHR38765:SF1">
    <property type="entry name" value="DUF484 DOMAIN-CONTAINING PROTEIN"/>
    <property type="match status" value="1"/>
</dbReference>
<protein>
    <recommendedName>
        <fullName evidence="3">DUF484 family protein</fullName>
    </recommendedName>
</protein>
<dbReference type="KEGG" id="otr:OTERR_02950"/>
<reference evidence="1 2" key="1">
    <citation type="submission" date="2017-07" db="EMBL/GenBank/DDBJ databases">
        <title>Complete genome sequence of Oryzomicrobium terrae TPP412.</title>
        <authorList>
            <person name="Chiu L.-W."/>
            <person name="Lo K.-J."/>
            <person name="Tsai Y.-M."/>
            <person name="Lin S.-S."/>
            <person name="Kuo C.-H."/>
            <person name="Liu C.-T."/>
        </authorList>
    </citation>
    <scope>NUCLEOTIDE SEQUENCE [LARGE SCALE GENOMIC DNA]</scope>
    <source>
        <strain evidence="1 2">TPP412</strain>
    </source>
</reference>
<sequence>MSASTAALRAEDVAHYLQNHPQFFEDYADLMARVVIPHPHGGRAISITERQMLTLREQSRSLEGRLMELMRYGEQNDAISEKLHRLAVSLVAAASPLAVVNGVYLQLKEDFEIPHVALRLWETPAGLGEGAELPDFLACGEELAVFAETLGKPYCGAAHGFETSSWFGPSAPHIRSQALIALRSGGATLGMIALGSEDAERFYADMGTLYLERLGELVSAAILRVTRPA</sequence>
<dbReference type="RefSeq" id="WP_223115979.1">
    <property type="nucleotide sequence ID" value="NZ_CP022579.1"/>
</dbReference>
<dbReference type="Proteomes" id="UP000323671">
    <property type="component" value="Chromosome"/>
</dbReference>
<dbReference type="Gene3D" id="3.30.450.40">
    <property type="match status" value="1"/>
</dbReference>
<dbReference type="PANTHER" id="PTHR38765">
    <property type="entry name" value="DUF484 DOMAIN-CONTAINING PROTEIN"/>
    <property type="match status" value="1"/>
</dbReference>
<keyword evidence="2" id="KW-1185">Reference proteome</keyword>
<accession>A0A5C1E4C9</accession>
<dbReference type="Pfam" id="PF04340">
    <property type="entry name" value="DUF484"/>
    <property type="match status" value="1"/>
</dbReference>
<gene>
    <name evidence="1" type="ORF">OTERR_02950</name>
</gene>
<dbReference type="InterPro" id="IPR007435">
    <property type="entry name" value="DUF484"/>
</dbReference>
<evidence type="ECO:0000313" key="2">
    <source>
        <dbReference type="Proteomes" id="UP000323671"/>
    </source>
</evidence>
<dbReference type="AlphaFoldDB" id="A0A5C1E4C9"/>